<reference evidence="2 3" key="1">
    <citation type="submission" date="2021-06" db="EMBL/GenBank/DDBJ databases">
        <title>Caerostris darwini draft genome.</title>
        <authorList>
            <person name="Kono N."/>
            <person name="Arakawa K."/>
        </authorList>
    </citation>
    <scope>NUCLEOTIDE SEQUENCE [LARGE SCALE GENOMIC DNA]</scope>
</reference>
<dbReference type="AlphaFoldDB" id="A0AAV4Q5I0"/>
<feature type="compositionally biased region" description="Polar residues" evidence="1">
    <location>
        <begin position="143"/>
        <end position="155"/>
    </location>
</feature>
<dbReference type="Proteomes" id="UP001054837">
    <property type="component" value="Unassembled WGS sequence"/>
</dbReference>
<name>A0AAV4Q5I0_9ARAC</name>
<proteinExistence type="predicted"/>
<keyword evidence="2" id="KW-0675">Receptor</keyword>
<dbReference type="EMBL" id="BPLQ01003956">
    <property type="protein sequence ID" value="GIY04609.1"/>
    <property type="molecule type" value="Genomic_DNA"/>
</dbReference>
<evidence type="ECO:0000256" key="1">
    <source>
        <dbReference type="SAM" id="MobiDB-lite"/>
    </source>
</evidence>
<keyword evidence="3" id="KW-1185">Reference proteome</keyword>
<organism evidence="2 3">
    <name type="scientific">Caerostris darwini</name>
    <dbReference type="NCBI Taxonomy" id="1538125"/>
    <lineage>
        <taxon>Eukaryota</taxon>
        <taxon>Metazoa</taxon>
        <taxon>Ecdysozoa</taxon>
        <taxon>Arthropoda</taxon>
        <taxon>Chelicerata</taxon>
        <taxon>Arachnida</taxon>
        <taxon>Araneae</taxon>
        <taxon>Araneomorphae</taxon>
        <taxon>Entelegynae</taxon>
        <taxon>Araneoidea</taxon>
        <taxon>Araneidae</taxon>
        <taxon>Caerostris</taxon>
    </lineage>
</organism>
<sequence length="207" mass="23740">MRNADCKKRMQVSLFLKSILMPGNMPAQRCICSTKNSGSTTRRHLCSRDQMSSTEFENRSLIHSSFSDHPVTHNSNSIMEDGILLELIIKRFYAEKPRKKMEDYQKNGSKTGCFDVYYYNKNLLVPQNHDPINTNVSGTKYNVSPNETYGTSDNHNSTEKPTAKDVENSTRKQSCAGEIQLYKKRYLMLFLFAMCSMMNGFPNSNTR</sequence>
<accession>A0AAV4Q5I0</accession>
<evidence type="ECO:0000313" key="2">
    <source>
        <dbReference type="EMBL" id="GIY04609.1"/>
    </source>
</evidence>
<comment type="caution">
    <text evidence="2">The sequence shown here is derived from an EMBL/GenBank/DDBJ whole genome shotgun (WGS) entry which is preliminary data.</text>
</comment>
<feature type="region of interest" description="Disordered" evidence="1">
    <location>
        <begin position="143"/>
        <end position="170"/>
    </location>
</feature>
<protein>
    <submittedName>
        <fullName evidence="2">Feline leukemia virus subgroup C receptor-related protein 2</fullName>
    </submittedName>
</protein>
<feature type="compositionally biased region" description="Basic and acidic residues" evidence="1">
    <location>
        <begin position="156"/>
        <end position="170"/>
    </location>
</feature>
<evidence type="ECO:0000313" key="3">
    <source>
        <dbReference type="Proteomes" id="UP001054837"/>
    </source>
</evidence>
<gene>
    <name evidence="2" type="primary">Flvcr2_0</name>
    <name evidence="2" type="ORF">CDAR_595691</name>
</gene>